<keyword evidence="3" id="KW-1185">Reference proteome</keyword>
<feature type="region of interest" description="Disordered" evidence="1">
    <location>
        <begin position="11"/>
        <end position="35"/>
    </location>
</feature>
<dbReference type="RefSeq" id="WP_164446720.1">
    <property type="nucleotide sequence ID" value="NZ_SAIY01000002.1"/>
</dbReference>
<comment type="caution">
    <text evidence="2">The sequence shown here is derived from an EMBL/GenBank/DDBJ whole genome shotgun (WGS) entry which is preliminary data.</text>
</comment>
<name>A0A6M1L5N9_9ACTN</name>
<sequence length="215" mass="22412">MTAAVMVLGATGCGPAPGQSDGPTGGTRQDGDTPYLSDALLTAPLEPPALSLVAGARREPLRRIMVDWSARGGPVTGPPRHVDWPAARLTGTTRRVTMEFGTAQLPSRVVLYRYPGTGADGIPDEDAGTETICGYSTPAASCSRTGGGDRPAQVDVALDVEAGGYWVVHAAWPVLVGRSSTEQVPVVSASWVVRVDQMEGRHADQRDEVAVPGDP</sequence>
<organism evidence="2 3">
    <name type="scientific">Verrucosispora sioxanthis</name>
    <dbReference type="NCBI Taxonomy" id="2499994"/>
    <lineage>
        <taxon>Bacteria</taxon>
        <taxon>Bacillati</taxon>
        <taxon>Actinomycetota</taxon>
        <taxon>Actinomycetes</taxon>
        <taxon>Micromonosporales</taxon>
        <taxon>Micromonosporaceae</taxon>
        <taxon>Micromonospora</taxon>
    </lineage>
</organism>
<dbReference type="Proteomes" id="UP000478148">
    <property type="component" value="Unassembled WGS sequence"/>
</dbReference>
<dbReference type="AlphaFoldDB" id="A0A6M1L5N9"/>
<gene>
    <name evidence="2" type="ORF">ENC19_09235</name>
</gene>
<evidence type="ECO:0000313" key="2">
    <source>
        <dbReference type="EMBL" id="NGM12824.1"/>
    </source>
</evidence>
<evidence type="ECO:0000256" key="1">
    <source>
        <dbReference type="SAM" id="MobiDB-lite"/>
    </source>
</evidence>
<protein>
    <submittedName>
        <fullName evidence="2">Uncharacterized protein</fullName>
    </submittedName>
</protein>
<reference evidence="2 3" key="1">
    <citation type="submission" date="2020-02" db="EMBL/GenBank/DDBJ databases">
        <title>Draft Genome Sequence of Verrucosispora sp. Strain CWR15, Isolated from Gulf of Mexico Sponge.</title>
        <authorList>
            <person name="Kennedy S.J."/>
            <person name="Cella E."/>
            <person name="Azarian T."/>
            <person name="Baker B.J."/>
            <person name="Shaw L.N."/>
        </authorList>
    </citation>
    <scope>NUCLEOTIDE SEQUENCE [LARGE SCALE GENOMIC DNA]</scope>
    <source>
        <strain evidence="2 3">CWR15</strain>
    </source>
</reference>
<dbReference type="EMBL" id="SAIY01000002">
    <property type="protein sequence ID" value="NGM12824.1"/>
    <property type="molecule type" value="Genomic_DNA"/>
</dbReference>
<accession>A0A6M1L5N9</accession>
<evidence type="ECO:0000313" key="3">
    <source>
        <dbReference type="Proteomes" id="UP000478148"/>
    </source>
</evidence>
<proteinExistence type="predicted"/>